<dbReference type="GO" id="GO:0030140">
    <property type="term" value="C:trans-Golgi network transport vesicle"/>
    <property type="evidence" value="ECO:0007669"/>
    <property type="project" value="TreeGrafter"/>
</dbReference>
<dbReference type="Proteomes" id="UP000674318">
    <property type="component" value="Unassembled WGS sequence"/>
</dbReference>
<feature type="region of interest" description="Disordered" evidence="1">
    <location>
        <begin position="1333"/>
        <end position="1411"/>
    </location>
</feature>
<feature type="region of interest" description="Disordered" evidence="1">
    <location>
        <begin position="684"/>
        <end position="703"/>
    </location>
</feature>
<dbReference type="GO" id="GO:0005802">
    <property type="term" value="C:trans-Golgi network"/>
    <property type="evidence" value="ECO:0007669"/>
    <property type="project" value="TreeGrafter"/>
</dbReference>
<feature type="region of interest" description="Disordered" evidence="1">
    <location>
        <begin position="2014"/>
        <end position="2067"/>
    </location>
</feature>
<feature type="compositionally biased region" description="Polar residues" evidence="1">
    <location>
        <begin position="1164"/>
        <end position="1175"/>
    </location>
</feature>
<sequence length="2695" mass="284793">MQNTHHRKIDGHLDRIERYLRHAVPAPRARCDPPSLDEVPRITLPVHSNHEDAPLYGSTDKQVELRANLAYRASLPYTALSRVSSTLDAPPPTHNPTVARTTTPPRIASAQPLPSPLIPISTSWSKEQSGSLPEATPPHAAAPPSSRSKASFFSKRHEAKRLCSRYCSNTSNTSSAGSVTPENRAALAFSATDASGSLGQVRWRSPPPQPPSPSPFRCAVADPHESAACGARRCILDSRTPSPLDYSQGSSRGRSLDSTLVGLEESPRPTCPVRRRRHQQNFARYPGSSPDLNRCSADQSPPVPQSSTADRLQNQCDVAALKRSTRTHGRTPMVTSSSTACELSSTLSSLGGGPHPEETPFSRRLRRIDDLLNTTAARDSGICGYRRARTSTQQQACQDHHPPSFASSAWETSPPLKTSTAKGMSSVASTTQPANTSSYLFGDVNEPTHHQNLYPMRAEAASGADVPTPARREASTDALMATPVRAEAASGADVPTPARCEAATDALMVTPVRAEAASGADVPTPARREASTDALMVTPVRAEAASGADVPTPARCEAATDALMATPVRAEAASGADVNTPARCEASTDALMVTPVRAEAASGADAPTPARREASTDALMVTPVRAKAASGADAPTPARCEASTDALMATPVRAEAASGADANTPARREASTDALMATPVRAEAASGADAPTPARCEAASQDTGRDVLQSAEGVLSGGLGNRVPTSSSEEPQHLYVPTSSESTALMSMDVKDQVCECRVSGRGQVRNEDDVNCSRCLATRLWARRQDTQVVVEFRALRRRERQHRLSLLKREVEGRYAIRLFEASDAADVAPVWPQGEEETVTATSFTLSCSSLPFVGASPRDVSDEMGRGTITNERVADETVVVVGVHGRRASGNIMMSRTPLSSRGSMDVSDAVDPQRDVKAGLGAHEARRRVSPSEAGDGGDVVFAGLSESAPFTSAGEVAVLRAALEEAEPVEMYSPHAAPLPGTPDLAVRDAERPREALTPEDAIARVGDEYTRQKTEHLFGLVNYADTADFATRLTAAADGSAPTRFAVNVLSSHGKSSPSYSAESLMGAPAGEMKREVAPAPQQRGSCGVPNVFTPSVAIPRSPLLPDGQSSHSLNLWTLDRGESEGSGGEEEAITAAGGDEGGRSGRKHQDFMHKNNCSNPTGSSTPPEVGVLPLNTAEAPKGNRDPCLSLPRGCRPTRGDSSSSSSSTSSSSSAEFMVRRIGAQTDMSTPENAAAYSTDRQRATEAVMHADDAAEYPPVAAVGLKSSQARAGGSSLVSFGEAEDSGGGPRESRSGADEGHDHSDGFAKSRDAVGLMEMPSIGVTGACVNGGDHRESNPRPLHPTPQSAGSLRPPPRETARARADMPEPVTEDATASTTSTNSTPVHTPLSHRDGTQRSTSSWTRGQATLTAFHHHDGEPLHSGRVAHIPSSSAAASESVFFSLPSQGASPLAGSDKTPEHRRQRRSCSIEEIMSPVPRRTEAVPAPHALHQRPWSQLRTDAGVQSTVTGVCFLREACHGGHSSVTDGRARPGYDSQRHLMRDDVSSCAADSGESSEDVAHHPTATPTISRQPAHSWTIPLDYTEDQGGMGHRIPHEAYAVSGTPVLSPLSLSVVADGGTCTSMNKLHRHQQTHRRARRCLPPHLRPGRPWAHLLTRGLRTALNSRSNSSSCTDTKTGNYNAREKAHAPPAQRRKSTDEATCADACVPAHPTGSLSSSTSSIADALSAVPQRSGPWYVAPARHRKEKNEMGLTGLAKATWWQSRRSARRSRAAQHAREKRGGVAGARAGARDDSEDGRQEAALPASAAMTNAAFRTTYTASMRSDRGGCTADAAAGIGSLRRAVLPPTSWAEETSGMSCGRLRYLHRQRQAAGPTYVQLHERRRSLHRKASPKVWRSTKVMKVCSASCIRTRQDTSTPNREGIRHASAATKGGTVVWRLRVAPRPRSTEGRRAVQPQEQRGFLLLSTPHAAPAHRSSARCQELLCHLVAADLRGGVLDNASSSALTDVGCPRGSAAESARASDVIRAESPPPPPHMEDTAPPRTLPSQLMRDDTEEGLDDGVTRASAAYTACNASPGLEEALCSYEGVGDALWVPLAPATCDIIPTGSLAGDGGPAALTSPCVAPGHVSPTATPPGGAEGEVLTGRRDVHPARPSSLTEDGDENAKPFDTSGGTTSTTHPLEMTLGIASLFHGGVSATDPELSRSNPGLDCSEAPQVSPPTPQPPQQPEEVLLQCALADVTATAASGVVDVEQHHPATLTAELALSIRGDTDKNDLREQRHPPQALSHSHLREGGLAHHLPQLAQFSHPSPRAASALRAAEPCILAPNAANSKGSTTSPQQETQGRRKVLEDRIDRLEAALLLRSQQQQPQLAERPRLSDVKGGDDSEEVTADYFEAATDGVEEAPCSARAEVVELGVRNRPFPLPGGDQGGRGGAGDAEGGGVRALQGEGIGAPTKDRGSMPCASETRDSRPLAPRSAIQWTASSSVSDSGAKARRAAPLALSTGDITTPVAGGGSEAVPEHGDLRVAVVPFDSPGVAGNQSCFEAVFPVPETHSPSAAPGARRASYTRLADRRYGSMATSAVARSTDPSYRRATASFLISADWRYQRMYVDNVYFPQSTTNIPLQRTEAVSEVLSEGNVWSEAVRDAPVDLPHSARESTAQTDVAQRTSSATNRSLDFFACRCIY</sequence>
<feature type="compositionally biased region" description="Polar residues" evidence="1">
    <location>
        <begin position="1671"/>
        <end position="1688"/>
    </location>
</feature>
<proteinExistence type="predicted"/>
<feature type="region of interest" description="Disordered" evidence="1">
    <location>
        <begin position="1771"/>
        <end position="1812"/>
    </location>
</feature>
<feature type="compositionally biased region" description="Low complexity" evidence="1">
    <location>
        <begin position="137"/>
        <end position="153"/>
    </location>
</feature>
<name>A0A836IU15_9TRYP</name>
<feature type="compositionally biased region" description="Polar residues" evidence="1">
    <location>
        <begin position="333"/>
        <end position="342"/>
    </location>
</feature>
<feature type="compositionally biased region" description="Polar residues" evidence="1">
    <location>
        <begin position="95"/>
        <end position="104"/>
    </location>
</feature>
<feature type="region of interest" description="Disordered" evidence="1">
    <location>
        <begin position="85"/>
        <end position="153"/>
    </location>
</feature>
<feature type="compositionally biased region" description="Gly residues" evidence="1">
    <location>
        <begin position="2436"/>
        <end position="2452"/>
    </location>
</feature>
<gene>
    <name evidence="2" type="ORF">JKF63_06683</name>
</gene>
<accession>A0A836IU15</accession>
<reference evidence="2 3" key="1">
    <citation type="submission" date="2021-02" db="EMBL/GenBank/DDBJ databases">
        <title>Porcisia hertigi Genome sequencing and assembly.</title>
        <authorList>
            <person name="Almutairi H."/>
            <person name="Gatherer D."/>
        </authorList>
    </citation>
    <scope>NUCLEOTIDE SEQUENCE [LARGE SCALE GENOMIC DNA]</scope>
    <source>
        <strain evidence="2 3">C119</strain>
    </source>
</reference>
<feature type="compositionally biased region" description="Low complexity" evidence="1">
    <location>
        <begin position="1382"/>
        <end position="1392"/>
    </location>
</feature>
<feature type="region of interest" description="Disordered" evidence="1">
    <location>
        <begin position="397"/>
        <end position="433"/>
    </location>
</feature>
<feature type="compositionally biased region" description="Polar residues" evidence="1">
    <location>
        <begin position="305"/>
        <end position="316"/>
    </location>
</feature>
<keyword evidence="3" id="KW-1185">Reference proteome</keyword>
<feature type="region of interest" description="Disordered" evidence="1">
    <location>
        <begin position="240"/>
        <end position="360"/>
    </location>
</feature>
<feature type="region of interest" description="Disordered" evidence="1">
    <location>
        <begin position="2429"/>
        <end position="2501"/>
    </location>
</feature>
<evidence type="ECO:0000256" key="1">
    <source>
        <dbReference type="SAM" id="MobiDB-lite"/>
    </source>
</evidence>
<feature type="region of interest" description="Disordered" evidence="1">
    <location>
        <begin position="1276"/>
        <end position="1317"/>
    </location>
</feature>
<feature type="compositionally biased region" description="Polar residues" evidence="1">
    <location>
        <begin position="122"/>
        <end position="131"/>
    </location>
</feature>
<feature type="region of interest" description="Disordered" evidence="1">
    <location>
        <begin position="1127"/>
        <end position="1252"/>
    </location>
</feature>
<feature type="region of interest" description="Disordered" evidence="1">
    <location>
        <begin position="197"/>
        <end position="217"/>
    </location>
</feature>
<feature type="compositionally biased region" description="Pro residues" evidence="1">
    <location>
        <begin position="205"/>
        <end position="214"/>
    </location>
</feature>
<protein>
    <submittedName>
        <fullName evidence="2">Uncharacterized protein</fullName>
    </submittedName>
</protein>
<feature type="region of interest" description="Disordered" evidence="1">
    <location>
        <begin position="2204"/>
        <end position="2235"/>
    </location>
</feature>
<dbReference type="EMBL" id="JAFJZO010000014">
    <property type="protein sequence ID" value="KAG5509373.1"/>
    <property type="molecule type" value="Genomic_DNA"/>
</dbReference>
<feature type="compositionally biased region" description="Polar residues" evidence="1">
    <location>
        <begin position="405"/>
        <end position="433"/>
    </location>
</feature>
<dbReference type="OrthoDB" id="267126at2759"/>
<evidence type="ECO:0000313" key="3">
    <source>
        <dbReference type="Proteomes" id="UP000674318"/>
    </source>
</evidence>
<feature type="compositionally biased region" description="Basic and acidic residues" evidence="1">
    <location>
        <begin position="1363"/>
        <end position="1374"/>
    </location>
</feature>
<feature type="region of interest" description="Disordered" evidence="1">
    <location>
        <begin position="1554"/>
        <end position="1581"/>
    </location>
</feature>
<organism evidence="2 3">
    <name type="scientific">Porcisia hertigi</name>
    <dbReference type="NCBI Taxonomy" id="2761500"/>
    <lineage>
        <taxon>Eukaryota</taxon>
        <taxon>Discoba</taxon>
        <taxon>Euglenozoa</taxon>
        <taxon>Kinetoplastea</taxon>
        <taxon>Metakinetoplastina</taxon>
        <taxon>Trypanosomatida</taxon>
        <taxon>Trypanosomatidae</taxon>
        <taxon>Leishmaniinae</taxon>
        <taxon>Porcisia</taxon>
    </lineage>
</organism>
<feature type="compositionally biased region" description="Basic and acidic residues" evidence="1">
    <location>
        <begin position="1797"/>
        <end position="1807"/>
    </location>
</feature>
<dbReference type="GO" id="GO:0005768">
    <property type="term" value="C:endosome"/>
    <property type="evidence" value="ECO:0007669"/>
    <property type="project" value="TreeGrafter"/>
</dbReference>
<dbReference type="RefSeq" id="XP_067758525.1">
    <property type="nucleotide sequence ID" value="XM_067902632.1"/>
</dbReference>
<feature type="region of interest" description="Disordered" evidence="1">
    <location>
        <begin position="1455"/>
        <end position="1475"/>
    </location>
</feature>
<evidence type="ECO:0000313" key="2">
    <source>
        <dbReference type="EMBL" id="KAG5509373.1"/>
    </source>
</evidence>
<feature type="region of interest" description="Disordered" evidence="1">
    <location>
        <begin position="2335"/>
        <end position="2356"/>
    </location>
</feature>
<feature type="compositionally biased region" description="Basic and acidic residues" evidence="1">
    <location>
        <begin position="1299"/>
        <end position="1317"/>
    </location>
</feature>
<feature type="compositionally biased region" description="Polar residues" evidence="1">
    <location>
        <begin position="2488"/>
        <end position="2498"/>
    </location>
</feature>
<feature type="compositionally biased region" description="Low complexity" evidence="1">
    <location>
        <begin position="1210"/>
        <end position="1222"/>
    </location>
</feature>
<comment type="caution">
    <text evidence="2">The sequence shown here is derived from an EMBL/GenBank/DDBJ whole genome shotgun (WGS) entry which is preliminary data.</text>
</comment>
<feature type="compositionally biased region" description="Basic and acidic residues" evidence="1">
    <location>
        <begin position="2382"/>
        <end position="2393"/>
    </location>
</feature>
<feature type="compositionally biased region" description="Polar residues" evidence="1">
    <location>
        <begin position="2337"/>
        <end position="2351"/>
    </location>
</feature>
<feature type="compositionally biased region" description="Basic residues" evidence="1">
    <location>
        <begin position="1773"/>
        <end position="1782"/>
    </location>
</feature>
<dbReference type="GeneID" id="94292709"/>
<feature type="region of interest" description="Disordered" evidence="1">
    <location>
        <begin position="2135"/>
        <end position="2184"/>
    </location>
</feature>
<feature type="region of interest" description="Disordered" evidence="1">
    <location>
        <begin position="2373"/>
        <end position="2395"/>
    </location>
</feature>
<feature type="compositionally biased region" description="Polar residues" evidence="1">
    <location>
        <begin position="240"/>
        <end position="258"/>
    </location>
</feature>
<dbReference type="PANTHER" id="PTHR23211:SF0">
    <property type="entry name" value="TRANS-GOLGI NETWORK INTEGRAL MEMBRANE PROTEIN 2"/>
    <property type="match status" value="1"/>
</dbReference>
<dbReference type="KEGG" id="phet:94292709"/>
<feature type="compositionally biased region" description="Pro residues" evidence="1">
    <location>
        <begin position="2225"/>
        <end position="2235"/>
    </location>
</feature>
<feature type="compositionally biased region" description="Basic and acidic residues" evidence="1">
    <location>
        <begin position="1149"/>
        <end position="1162"/>
    </location>
</feature>
<feature type="region of interest" description="Disordered" evidence="1">
    <location>
        <begin position="1671"/>
        <end position="1707"/>
    </location>
</feature>
<dbReference type="PANTHER" id="PTHR23211">
    <property type="entry name" value="TRANS-GOLGI NETWORK INTEGRAL MEMBRANE PROTEIN TGN38"/>
    <property type="match status" value="1"/>
</dbReference>